<accession>A0A561ENG0</accession>
<dbReference type="AlphaFoldDB" id="A0A561ENG0"/>
<dbReference type="EMBL" id="VIVR01000001">
    <property type="protein sequence ID" value="TWE17144.1"/>
    <property type="molecule type" value="Genomic_DNA"/>
</dbReference>
<sequence>MAQVGWVLDHLDDLHADFRVFYGIDLDAEPELSGPRFFSYAQRVAVYGGVIAARIEEAREEQQPAAPVARPAVQQQSDRQHVELAAFRLAFPGLVSVSKVSPQEKVE</sequence>
<comment type="caution">
    <text evidence="1">The sequence shown here is derived from an EMBL/GenBank/DDBJ whole genome shotgun (WGS) entry which is preliminary data.</text>
</comment>
<evidence type="ECO:0000313" key="2">
    <source>
        <dbReference type="Proteomes" id="UP000318416"/>
    </source>
</evidence>
<organism evidence="1 2">
    <name type="scientific">Kitasatospora atroaurantiaca</name>
    <dbReference type="NCBI Taxonomy" id="285545"/>
    <lineage>
        <taxon>Bacteria</taxon>
        <taxon>Bacillati</taxon>
        <taxon>Actinomycetota</taxon>
        <taxon>Actinomycetes</taxon>
        <taxon>Kitasatosporales</taxon>
        <taxon>Streptomycetaceae</taxon>
        <taxon>Kitasatospora</taxon>
    </lineage>
</organism>
<dbReference type="Proteomes" id="UP000318416">
    <property type="component" value="Unassembled WGS sequence"/>
</dbReference>
<proteinExistence type="predicted"/>
<dbReference type="RefSeq" id="WP_145789736.1">
    <property type="nucleotide sequence ID" value="NZ_BAAABR010000089.1"/>
</dbReference>
<dbReference type="OrthoDB" id="9973093at2"/>
<evidence type="ECO:0000313" key="1">
    <source>
        <dbReference type="EMBL" id="TWE17144.1"/>
    </source>
</evidence>
<keyword evidence="2" id="KW-1185">Reference proteome</keyword>
<gene>
    <name evidence="1" type="ORF">FB465_2149</name>
</gene>
<reference evidence="1 2" key="1">
    <citation type="submission" date="2019-06" db="EMBL/GenBank/DDBJ databases">
        <title>Sequencing the genomes of 1000 actinobacteria strains.</title>
        <authorList>
            <person name="Klenk H.-P."/>
        </authorList>
    </citation>
    <scope>NUCLEOTIDE SEQUENCE [LARGE SCALE GENOMIC DNA]</scope>
    <source>
        <strain evidence="1 2">DSM 41649</strain>
    </source>
</reference>
<protein>
    <submittedName>
        <fullName evidence="1">Uncharacterized protein</fullName>
    </submittedName>
</protein>
<name>A0A561ENG0_9ACTN</name>